<dbReference type="PANTHER" id="PTHR43478:SF1">
    <property type="entry name" value="NA+_H+ ANTIPORTER NHAC-LIKE C-TERMINAL DOMAIN-CONTAINING PROTEIN"/>
    <property type="match status" value="1"/>
</dbReference>
<dbReference type="Proteomes" id="UP001434737">
    <property type="component" value="Chromosome"/>
</dbReference>
<gene>
    <name evidence="8" type="ORF">V3I05_07425</name>
</gene>
<keyword evidence="9" id="KW-1185">Reference proteome</keyword>
<dbReference type="EMBL" id="CP145316">
    <property type="protein sequence ID" value="XAM19126.1"/>
    <property type="molecule type" value="Genomic_DNA"/>
</dbReference>
<protein>
    <submittedName>
        <fullName evidence="8">Na+/H+ antiporter NhaC family protein</fullName>
    </submittedName>
</protein>
<feature type="transmembrane region" description="Helical" evidence="6">
    <location>
        <begin position="296"/>
        <end position="318"/>
    </location>
</feature>
<evidence type="ECO:0000256" key="1">
    <source>
        <dbReference type="ARBA" id="ARBA00004651"/>
    </source>
</evidence>
<keyword evidence="4 6" id="KW-1133">Transmembrane helix</keyword>
<keyword evidence="5 6" id="KW-0472">Membrane</keyword>
<evidence type="ECO:0000256" key="4">
    <source>
        <dbReference type="ARBA" id="ARBA00022989"/>
    </source>
</evidence>
<evidence type="ECO:0000256" key="2">
    <source>
        <dbReference type="ARBA" id="ARBA00022475"/>
    </source>
</evidence>
<evidence type="ECO:0000256" key="6">
    <source>
        <dbReference type="SAM" id="Phobius"/>
    </source>
</evidence>
<evidence type="ECO:0000259" key="7">
    <source>
        <dbReference type="Pfam" id="PF03553"/>
    </source>
</evidence>
<evidence type="ECO:0000256" key="3">
    <source>
        <dbReference type="ARBA" id="ARBA00022692"/>
    </source>
</evidence>
<organism evidence="8 9">
    <name type="scientific">Helicobacter mastomyrinus</name>
    <dbReference type="NCBI Taxonomy" id="287948"/>
    <lineage>
        <taxon>Bacteria</taxon>
        <taxon>Pseudomonadati</taxon>
        <taxon>Campylobacterota</taxon>
        <taxon>Epsilonproteobacteria</taxon>
        <taxon>Campylobacterales</taxon>
        <taxon>Helicobacteraceae</taxon>
        <taxon>Helicobacter</taxon>
    </lineage>
</organism>
<feature type="transmembrane region" description="Helical" evidence="6">
    <location>
        <begin position="434"/>
        <end position="451"/>
    </location>
</feature>
<dbReference type="RefSeq" id="WP_343354256.1">
    <property type="nucleotide sequence ID" value="NZ_CP145316.1"/>
</dbReference>
<evidence type="ECO:0000256" key="5">
    <source>
        <dbReference type="ARBA" id="ARBA00023136"/>
    </source>
</evidence>
<proteinExistence type="predicted"/>
<keyword evidence="2" id="KW-1003">Cell membrane</keyword>
<feature type="domain" description="Na+/H+ antiporter NhaC-like C-terminal" evidence="7">
    <location>
        <begin position="143"/>
        <end position="451"/>
    </location>
</feature>
<keyword evidence="3 6" id="KW-0812">Transmembrane</keyword>
<feature type="transmembrane region" description="Helical" evidence="6">
    <location>
        <begin position="93"/>
        <end position="117"/>
    </location>
</feature>
<sequence length="494" mass="53824">MVILTRKVALSLFMGICLSGIMLYGFHIEALDFVCRAVVSVFYDEGINYDGIFIFAFLIILGVITQLILYSGAIGVFVKWARNYIASAKGAEFLAFIAGIVIFIDDYFNALTVGQIARPLNDSYHSSRERLAYIIDSTSAPICILVPLSSWGAYNVGLLSKQGVNEPFMMLLESIPNNFYAFFALLAVVLTILWCINLPVMRHNMNIDVKDSSTLGRSSFYYKNAIVYLIAPILALIAGICFMIFYSGYKEGGEFALMSMLSHTDTPLSLVCGGAFALCVTLVLTLGIIKSRDYPAVFWYGAKSMFGAILILSLAWAIGPVIKEHIQTGVYLASVAKSTINEEYLAFMPVFLFFISAFIAFCTGTSWGTFAIMLPIGMEMIVQGAGMEQSVFLALSAILSGAVYGDHSSPISDTTILSAVGAGCSVQSHFITQLPYTTLTALCAAVSFVVVSYFQSTLLAFGVGVGLLIGIFYMLKCRYGGELIDKKYILNAAR</sequence>
<comment type="subcellular location">
    <subcellularLocation>
        <location evidence="1">Cell membrane</location>
        <topology evidence="1">Multi-pass membrane protein</topology>
    </subcellularLocation>
</comment>
<dbReference type="PANTHER" id="PTHR43478">
    <property type="entry name" value="NA+/H+ ANTIPORTER-RELATED"/>
    <property type="match status" value="1"/>
</dbReference>
<feature type="transmembrane region" description="Helical" evidence="6">
    <location>
        <begin position="268"/>
        <end position="289"/>
    </location>
</feature>
<name>A0ABZ3F7R8_9HELI</name>
<feature type="transmembrane region" description="Helical" evidence="6">
    <location>
        <begin position="225"/>
        <end position="248"/>
    </location>
</feature>
<feature type="transmembrane region" description="Helical" evidence="6">
    <location>
        <begin position="351"/>
        <end position="374"/>
    </location>
</feature>
<dbReference type="Pfam" id="PF03553">
    <property type="entry name" value="Na_H_antiporter"/>
    <property type="match status" value="1"/>
</dbReference>
<feature type="transmembrane region" description="Helical" evidence="6">
    <location>
        <begin position="53"/>
        <end position="81"/>
    </location>
</feature>
<accession>A0ABZ3F7R8</accession>
<dbReference type="InterPro" id="IPR018461">
    <property type="entry name" value="Na/H_Antiport_NhaC-like_C"/>
</dbReference>
<evidence type="ECO:0000313" key="9">
    <source>
        <dbReference type="Proteomes" id="UP001434737"/>
    </source>
</evidence>
<evidence type="ECO:0000313" key="8">
    <source>
        <dbReference type="EMBL" id="XAM19126.1"/>
    </source>
</evidence>
<feature type="transmembrane region" description="Helical" evidence="6">
    <location>
        <begin position="179"/>
        <end position="200"/>
    </location>
</feature>
<reference evidence="8 9" key="1">
    <citation type="submission" date="2024-02" db="EMBL/GenBank/DDBJ databases">
        <title>Genome and pathogenicity analysis of Helicobacter mastomyrinus isolated from mice.</title>
        <authorList>
            <person name="Zhu L."/>
        </authorList>
    </citation>
    <scope>NUCLEOTIDE SEQUENCE [LARGE SCALE GENOMIC DNA]</scope>
    <source>
        <strain evidence="8 9">Hm-17</strain>
    </source>
</reference>
<feature type="transmembrane region" description="Helical" evidence="6">
    <location>
        <begin position="457"/>
        <end position="475"/>
    </location>
</feature>